<dbReference type="OrthoDB" id="2433192at2759"/>
<protein>
    <submittedName>
        <fullName evidence="1">23344_t:CDS:1</fullName>
    </submittedName>
</protein>
<dbReference type="GO" id="GO:0003677">
    <property type="term" value="F:DNA binding"/>
    <property type="evidence" value="ECO:0007669"/>
    <property type="project" value="InterPro"/>
</dbReference>
<name>A0A9N9EHR7_9GLOM</name>
<organism evidence="1 2">
    <name type="scientific">Dentiscutata erythropus</name>
    <dbReference type="NCBI Taxonomy" id="1348616"/>
    <lineage>
        <taxon>Eukaryota</taxon>
        <taxon>Fungi</taxon>
        <taxon>Fungi incertae sedis</taxon>
        <taxon>Mucoromycota</taxon>
        <taxon>Glomeromycotina</taxon>
        <taxon>Glomeromycetes</taxon>
        <taxon>Diversisporales</taxon>
        <taxon>Gigasporaceae</taxon>
        <taxon>Dentiscutata</taxon>
    </lineage>
</organism>
<proteinExistence type="predicted"/>
<dbReference type="SUPFAM" id="SSF56349">
    <property type="entry name" value="DNA breaking-rejoining enzymes"/>
    <property type="match status" value="1"/>
</dbReference>
<keyword evidence="2" id="KW-1185">Reference proteome</keyword>
<sequence>MHHPGELCNLRLKDINKTVKEVFVNKTSNFEDKPLFLSRQEKQLIVGAVGAIVKRIARHASLCGRFTAYSIRIGDATTAIEAGTDSCYRGMGQ</sequence>
<evidence type="ECO:0000313" key="1">
    <source>
        <dbReference type="EMBL" id="CAG8674475.1"/>
    </source>
</evidence>
<dbReference type="AlphaFoldDB" id="A0A9N9EHR7"/>
<dbReference type="InterPro" id="IPR011010">
    <property type="entry name" value="DNA_brk_join_enz"/>
</dbReference>
<comment type="caution">
    <text evidence="1">The sequence shown here is derived from an EMBL/GenBank/DDBJ whole genome shotgun (WGS) entry which is preliminary data.</text>
</comment>
<evidence type="ECO:0000313" key="2">
    <source>
        <dbReference type="Proteomes" id="UP000789405"/>
    </source>
</evidence>
<dbReference type="Proteomes" id="UP000789405">
    <property type="component" value="Unassembled WGS sequence"/>
</dbReference>
<accession>A0A9N9EHR7</accession>
<gene>
    <name evidence="1" type="ORF">DERYTH_LOCUS11434</name>
</gene>
<dbReference type="EMBL" id="CAJVPY010007058">
    <property type="protein sequence ID" value="CAG8674475.1"/>
    <property type="molecule type" value="Genomic_DNA"/>
</dbReference>
<reference evidence="1" key="1">
    <citation type="submission" date="2021-06" db="EMBL/GenBank/DDBJ databases">
        <authorList>
            <person name="Kallberg Y."/>
            <person name="Tangrot J."/>
            <person name="Rosling A."/>
        </authorList>
    </citation>
    <scope>NUCLEOTIDE SEQUENCE</scope>
    <source>
        <strain evidence="1">MA453B</strain>
    </source>
</reference>